<evidence type="ECO:0000313" key="2">
    <source>
        <dbReference type="Proteomes" id="UP000198956"/>
    </source>
</evidence>
<reference evidence="1 2" key="1">
    <citation type="submission" date="2016-10" db="EMBL/GenBank/DDBJ databases">
        <authorList>
            <person name="de Groot N.N."/>
        </authorList>
    </citation>
    <scope>NUCLEOTIDE SEQUENCE [LARGE SCALE GENOMIC DNA]</scope>
    <source>
        <strain evidence="1 2">L 420-91</strain>
    </source>
</reference>
<sequence length="135" mass="15227">MATVKIQDIIAKKQGTLQEKTATVYVPSLDGEIVIKTPSRDDLQEYDEVLVYQFSRTRDPEVLKKITEKIVLRNVVEPNLKDPELIEAVGCKTKPDAVVQELFDPSEVVEICAIMMNLAGRKRGESVRLVDEIKN</sequence>
<gene>
    <name evidence="1" type="ORF">SAMN04489735_104620</name>
</gene>
<proteinExistence type="predicted"/>
<evidence type="ECO:0000313" key="1">
    <source>
        <dbReference type="EMBL" id="SDH71485.1"/>
    </source>
</evidence>
<dbReference type="AlphaFoldDB" id="A0A1G8ENQ1"/>
<dbReference type="EMBL" id="FNDE01000046">
    <property type="protein sequence ID" value="SDH71485.1"/>
    <property type="molecule type" value="Genomic_DNA"/>
</dbReference>
<dbReference type="OrthoDB" id="1807498at2"/>
<dbReference type="Proteomes" id="UP000198956">
    <property type="component" value="Unassembled WGS sequence"/>
</dbReference>
<organism evidence="1 2">
    <name type="scientific">Aneurinibacillus thermoaerophilus</name>
    <dbReference type="NCBI Taxonomy" id="143495"/>
    <lineage>
        <taxon>Bacteria</taxon>
        <taxon>Bacillati</taxon>
        <taxon>Bacillota</taxon>
        <taxon>Bacilli</taxon>
        <taxon>Bacillales</taxon>
        <taxon>Paenibacillaceae</taxon>
        <taxon>Aneurinibacillus group</taxon>
        <taxon>Aneurinibacillus</taxon>
    </lineage>
</organism>
<accession>A0A1G8ENQ1</accession>
<name>A0A1G8ENQ1_ANETH</name>
<dbReference type="RefSeq" id="WP_057898665.1">
    <property type="nucleotide sequence ID" value="NZ_FNDE01000046.1"/>
</dbReference>
<dbReference type="Gene3D" id="3.30.2220.30">
    <property type="match status" value="1"/>
</dbReference>
<dbReference type="InterPro" id="IPR038559">
    <property type="entry name" value="XkdN-like_sf"/>
</dbReference>
<protein>
    <submittedName>
        <fullName evidence="1">Phage XkdN-like tail assembly chaperone protein, TAC</fullName>
    </submittedName>
</protein>